<dbReference type="Proteomes" id="UP001597063">
    <property type="component" value="Unassembled WGS sequence"/>
</dbReference>
<organism evidence="4 5">
    <name type="scientific">Actinomadura fibrosa</name>
    <dbReference type="NCBI Taxonomy" id="111802"/>
    <lineage>
        <taxon>Bacteria</taxon>
        <taxon>Bacillati</taxon>
        <taxon>Actinomycetota</taxon>
        <taxon>Actinomycetes</taxon>
        <taxon>Streptosporangiales</taxon>
        <taxon>Thermomonosporaceae</taxon>
        <taxon>Actinomadura</taxon>
    </lineage>
</organism>
<sequence length="386" mass="41412">MRFLFTPVGSQANVDAVTPLAMAVRSAGHEILLAANDPMMAYAEEVRIPAVSVMSEPTRHFVMTGRTRKDAQSPDDLREEARGMGRGFARMASASLDALLEVAEDWSPDLVVGGAMSFAAGLLAAHRKIPHVRFAEYPGIPVTDIDPAAEEGLRPELQRLGLSAPPAPALFIEACPPSLRPAPAPDVRPLRWVPSNPQRRLERWMYTRPEGRRRVLVTSGNHFRMLSPGALRHLADELAPLGAEVLVAAPGKTAEEFRAALEGLDGVRVGWMPLDVVAPTCDLVVNHTGGTTTMTVLAAGAPQLLFPPNTATKAVARAMTGFGSALTVLPERQETEEDKAAAFAAGCREILSTPSYAQRARELARENAALPSPVDTVRAMEALTET</sequence>
<keyword evidence="5" id="KW-1185">Reference proteome</keyword>
<dbReference type="EMBL" id="JBHTGP010000001">
    <property type="protein sequence ID" value="MFD0683229.1"/>
    <property type="molecule type" value="Genomic_DNA"/>
</dbReference>
<dbReference type="Pfam" id="PF21036">
    <property type="entry name" value="EryCIII-like_N"/>
    <property type="match status" value="1"/>
</dbReference>
<comment type="caution">
    <text evidence="4">The sequence shown here is derived from an EMBL/GenBank/DDBJ whole genome shotgun (WGS) entry which is preliminary data.</text>
</comment>
<protein>
    <submittedName>
        <fullName evidence="4">Glycosyltransferase</fullName>
    </submittedName>
</protein>
<dbReference type="RefSeq" id="WP_131757112.1">
    <property type="nucleotide sequence ID" value="NZ_CAACUY010000025.1"/>
</dbReference>
<evidence type="ECO:0000259" key="3">
    <source>
        <dbReference type="Pfam" id="PF21036"/>
    </source>
</evidence>
<dbReference type="SUPFAM" id="SSF53756">
    <property type="entry name" value="UDP-Glycosyltransferase/glycogen phosphorylase"/>
    <property type="match status" value="1"/>
</dbReference>
<name>A0ABW2X9W3_9ACTN</name>
<evidence type="ECO:0000313" key="5">
    <source>
        <dbReference type="Proteomes" id="UP001597063"/>
    </source>
</evidence>
<dbReference type="CDD" id="cd03784">
    <property type="entry name" value="GT1_Gtf-like"/>
    <property type="match status" value="1"/>
</dbReference>
<reference evidence="5" key="1">
    <citation type="journal article" date="2019" name="Int. J. Syst. Evol. Microbiol.">
        <title>The Global Catalogue of Microorganisms (GCM) 10K type strain sequencing project: providing services to taxonomists for standard genome sequencing and annotation.</title>
        <authorList>
            <consortium name="The Broad Institute Genomics Platform"/>
            <consortium name="The Broad Institute Genome Sequencing Center for Infectious Disease"/>
            <person name="Wu L."/>
            <person name="Ma J."/>
        </authorList>
    </citation>
    <scope>NUCLEOTIDE SEQUENCE [LARGE SCALE GENOMIC DNA]</scope>
    <source>
        <strain evidence="5">JCM 9371</strain>
    </source>
</reference>
<dbReference type="InterPro" id="IPR002213">
    <property type="entry name" value="UDP_glucos_trans"/>
</dbReference>
<feature type="domain" description="Erythromycin biosynthesis protein CIII-like N-terminal" evidence="3">
    <location>
        <begin position="23"/>
        <end position="220"/>
    </location>
</feature>
<keyword evidence="1" id="KW-0808">Transferase</keyword>
<dbReference type="InterPro" id="IPR048284">
    <property type="entry name" value="EryCIII-like_N"/>
</dbReference>
<dbReference type="Pfam" id="PF06722">
    <property type="entry name" value="EryCIII-like_C"/>
    <property type="match status" value="1"/>
</dbReference>
<evidence type="ECO:0000313" key="4">
    <source>
        <dbReference type="EMBL" id="MFD0683229.1"/>
    </source>
</evidence>
<evidence type="ECO:0000259" key="2">
    <source>
        <dbReference type="Pfam" id="PF06722"/>
    </source>
</evidence>
<feature type="domain" description="Erythromycin biosynthesis protein CIII-like C-terminal" evidence="2">
    <location>
        <begin position="234"/>
        <end position="383"/>
    </location>
</feature>
<accession>A0ABW2X9W3</accession>
<evidence type="ECO:0000256" key="1">
    <source>
        <dbReference type="ARBA" id="ARBA00022679"/>
    </source>
</evidence>
<dbReference type="Gene3D" id="3.40.50.2000">
    <property type="entry name" value="Glycogen Phosphorylase B"/>
    <property type="match status" value="2"/>
</dbReference>
<dbReference type="InterPro" id="IPR010610">
    <property type="entry name" value="EryCIII-like_C"/>
</dbReference>
<proteinExistence type="predicted"/>
<gene>
    <name evidence="4" type="ORF">ACFQZM_01865</name>
</gene>